<name>A0A372JAN5_9ACTN</name>
<feature type="transmembrane region" description="Helical" evidence="1">
    <location>
        <begin position="144"/>
        <end position="164"/>
    </location>
</feature>
<feature type="signal peptide" evidence="2">
    <location>
        <begin position="1"/>
        <end position="21"/>
    </location>
</feature>
<keyword evidence="4" id="KW-1185">Reference proteome</keyword>
<keyword evidence="2" id="KW-0732">Signal</keyword>
<proteinExistence type="predicted"/>
<keyword evidence="1" id="KW-1133">Transmembrane helix</keyword>
<feature type="chain" id="PRO_5016887118" evidence="2">
    <location>
        <begin position="22"/>
        <end position="167"/>
    </location>
</feature>
<evidence type="ECO:0000256" key="2">
    <source>
        <dbReference type="SAM" id="SignalP"/>
    </source>
</evidence>
<keyword evidence="1" id="KW-0812">Transmembrane</keyword>
<reference evidence="3 4" key="1">
    <citation type="submission" date="2018-08" db="EMBL/GenBank/DDBJ databases">
        <title>Actinomadura jelena sp. nov., a novel Actinomycete isolated from soil in Chad.</title>
        <authorList>
            <person name="Shi L."/>
        </authorList>
    </citation>
    <scope>NUCLEOTIDE SEQUENCE [LARGE SCALE GENOMIC DNA]</scope>
    <source>
        <strain evidence="3 4">NEAU-G17</strain>
    </source>
</reference>
<protein>
    <submittedName>
        <fullName evidence="3">DUF1772 domain-containing protein</fullName>
    </submittedName>
</protein>
<feature type="transmembrane region" description="Helical" evidence="1">
    <location>
        <begin position="58"/>
        <end position="78"/>
    </location>
</feature>
<dbReference type="Proteomes" id="UP000261811">
    <property type="component" value="Unassembled WGS sequence"/>
</dbReference>
<evidence type="ECO:0000313" key="3">
    <source>
        <dbReference type="EMBL" id="RFU36979.1"/>
    </source>
</evidence>
<comment type="caution">
    <text evidence="3">The sequence shown here is derived from an EMBL/GenBank/DDBJ whole genome shotgun (WGS) entry which is preliminary data.</text>
</comment>
<dbReference type="Pfam" id="PF08592">
    <property type="entry name" value="Anthrone_oxy"/>
    <property type="match status" value="1"/>
</dbReference>
<feature type="transmembrane region" description="Helical" evidence="1">
    <location>
        <begin position="85"/>
        <end position="107"/>
    </location>
</feature>
<dbReference type="RefSeq" id="WP_117361374.1">
    <property type="nucleotide sequence ID" value="NZ_QURH01001018.1"/>
</dbReference>
<evidence type="ECO:0000313" key="4">
    <source>
        <dbReference type="Proteomes" id="UP000261811"/>
    </source>
</evidence>
<dbReference type="InterPro" id="IPR013901">
    <property type="entry name" value="Anthrone_oxy"/>
</dbReference>
<evidence type="ECO:0000256" key="1">
    <source>
        <dbReference type="SAM" id="Phobius"/>
    </source>
</evidence>
<sequence>MRFHFATASAALSILMTAAMAGTFFGFSAGVMPGLNATRASSAIAAMNAINQKIQNPAFLAAFMLAPVVAVAAGVLLLTMGHRPAAWLFFAAAAVYFVGAFVPTAAINVPMNNHLANVKVPHDLADAAKVWTDYSGRWTTWNTIRAVFCGISLLLMGAGAYVWGKSH</sequence>
<gene>
    <name evidence="3" type="ORF">DZF91_35265</name>
</gene>
<dbReference type="EMBL" id="QURH01001018">
    <property type="protein sequence ID" value="RFU36979.1"/>
    <property type="molecule type" value="Genomic_DNA"/>
</dbReference>
<organism evidence="3 4">
    <name type="scientific">Actinomadura logoneensis</name>
    <dbReference type="NCBI Taxonomy" id="2293572"/>
    <lineage>
        <taxon>Bacteria</taxon>
        <taxon>Bacillati</taxon>
        <taxon>Actinomycetota</taxon>
        <taxon>Actinomycetes</taxon>
        <taxon>Streptosporangiales</taxon>
        <taxon>Thermomonosporaceae</taxon>
        <taxon>Actinomadura</taxon>
    </lineage>
</organism>
<keyword evidence="1" id="KW-0472">Membrane</keyword>
<dbReference type="OrthoDB" id="428263at2"/>
<accession>A0A372JAN5</accession>
<dbReference type="AlphaFoldDB" id="A0A372JAN5"/>